<dbReference type="Proteomes" id="UP000036681">
    <property type="component" value="Unplaced"/>
</dbReference>
<proteinExistence type="predicted"/>
<organism evidence="2 3">
    <name type="scientific">Ascaris lumbricoides</name>
    <name type="common">Giant roundworm</name>
    <dbReference type="NCBI Taxonomy" id="6252"/>
    <lineage>
        <taxon>Eukaryota</taxon>
        <taxon>Metazoa</taxon>
        <taxon>Ecdysozoa</taxon>
        <taxon>Nematoda</taxon>
        <taxon>Chromadorea</taxon>
        <taxon>Rhabditida</taxon>
        <taxon>Spirurina</taxon>
        <taxon>Ascaridomorpha</taxon>
        <taxon>Ascaridoidea</taxon>
        <taxon>Ascarididae</taxon>
        <taxon>Ascaris</taxon>
    </lineage>
</organism>
<dbReference type="WBParaSite" id="ALUE_0001971501-mRNA-1">
    <property type="protein sequence ID" value="ALUE_0001971501-mRNA-1"/>
    <property type="gene ID" value="ALUE_0001971501"/>
</dbReference>
<protein>
    <submittedName>
        <fullName evidence="3">CC domain-containing protein</fullName>
    </submittedName>
</protein>
<feature type="signal peptide" evidence="1">
    <location>
        <begin position="1"/>
        <end position="23"/>
    </location>
</feature>
<keyword evidence="1" id="KW-0732">Signal</keyword>
<reference evidence="3" key="1">
    <citation type="submission" date="2017-02" db="UniProtKB">
        <authorList>
            <consortium name="WormBaseParasite"/>
        </authorList>
    </citation>
    <scope>IDENTIFICATION</scope>
</reference>
<feature type="chain" id="PRO_5005657029" evidence="1">
    <location>
        <begin position="24"/>
        <end position="288"/>
    </location>
</feature>
<dbReference type="AlphaFoldDB" id="A0A0M3ILT7"/>
<sequence length="288" mass="31484">MRTRICLFLFQITIALFIPSLNACGRLPLTPSIQNQRHAFAFPTLPSLFQFLPTPATDTKTRMKAIKEILDMSNITDVINETEFSNETADADKKTVLSTQQNGNRSDQYSCFPDKKCVWHSQCGTGGCIYGKCRCSCIESNPCFMNEHCFGYPCTDICASITGFATDCNREDQCARGTQCLVGVCVGGGRFNAGLYEGVSCSIFTEKIDCSGIAKEECAIIGDLCIRHYNASHIGHERNWNICNNGISSSVGFPTCVSAKGRPILCGILDMCRVGSHCGSCECDDNDT</sequence>
<accession>A0A0M3ILT7</accession>
<evidence type="ECO:0000256" key="1">
    <source>
        <dbReference type="SAM" id="SignalP"/>
    </source>
</evidence>
<evidence type="ECO:0000313" key="2">
    <source>
        <dbReference type="Proteomes" id="UP000036681"/>
    </source>
</evidence>
<evidence type="ECO:0000313" key="3">
    <source>
        <dbReference type="WBParaSite" id="ALUE_0001971501-mRNA-1"/>
    </source>
</evidence>
<keyword evidence="2" id="KW-1185">Reference proteome</keyword>
<name>A0A0M3ILT7_ASCLU</name>